<dbReference type="RefSeq" id="WP_237263057.1">
    <property type="nucleotide sequence ID" value="NZ_KY465818.1"/>
</dbReference>
<reference evidence="1" key="1">
    <citation type="submission" date="2017-01" db="EMBL/GenBank/DDBJ databases">
        <title>The Recent Emergence of Multidrug Resistant Sequence Type 1 and spa type t127 Methicillin-Resistant Staphylococcus aureus in Hospitals and the Community in Ireland Investigated by Whole-Genome Sequencing.</title>
        <authorList>
            <person name="Earls M.R."/>
            <person name="Kinnevey P.M."/>
            <person name="Brennan G.I."/>
            <person name="Lazaris A."/>
            <person name="O'Connell B."/>
            <person name="Humphreys H."/>
            <person name="Shore A.C."/>
            <person name="Coleman D.C."/>
        </authorList>
    </citation>
    <scope>NUCLEOTIDE SEQUENCE</scope>
    <source>
        <strain evidence="1">CC1</strain>
        <plasmid evidence="1">p140355</plasmid>
    </source>
</reference>
<dbReference type="AlphaFoldDB" id="A0A1S7BGM4"/>
<keyword evidence="1" id="KW-0614">Plasmid</keyword>
<protein>
    <submittedName>
        <fullName evidence="1">Uncharacterized protein</fullName>
    </submittedName>
</protein>
<accession>A0A1S7BGM4</accession>
<proteinExistence type="predicted"/>
<organism evidence="1">
    <name type="scientific">Staphylococcus aureus</name>
    <dbReference type="NCBI Taxonomy" id="1280"/>
    <lineage>
        <taxon>Bacteria</taxon>
        <taxon>Bacillati</taxon>
        <taxon>Bacillota</taxon>
        <taxon>Bacilli</taxon>
        <taxon>Bacillales</taxon>
        <taxon>Staphylococcaceae</taxon>
        <taxon>Staphylococcus</taxon>
    </lineage>
</organism>
<evidence type="ECO:0000313" key="1">
    <source>
        <dbReference type="EMBL" id="AQX82824.1"/>
    </source>
</evidence>
<name>A0A1S7BGM4_STAAU</name>
<geneLocation type="plasmid" evidence="1">
    <name>p140355</name>
</geneLocation>
<dbReference type="EMBL" id="KY465818">
    <property type="protein sequence ID" value="AQX82824.1"/>
    <property type="molecule type" value="Genomic_DNA"/>
</dbReference>
<sequence>MNNLDFDHEGYRKLLPLKEYKDHIKHSDSKIRDHFIGMAFNNKTDIFSRNFSIKMINIFPKEEFYIHIQQFPDNDSPSYMVYNNDITAFIQFRLVGRSENMFLEKIIRDYVVLIEVEALHSFKKGMGSMLVSQLEKLSDKVLLQS</sequence>